<keyword evidence="4" id="KW-1185">Reference proteome</keyword>
<proteinExistence type="predicted"/>
<comment type="caution">
    <text evidence="3">The sequence shown here is derived from an EMBL/GenBank/DDBJ whole genome shotgun (WGS) entry which is preliminary data.</text>
</comment>
<dbReference type="PANTHER" id="PTHR40845:SF1">
    <property type="match status" value="1"/>
</dbReference>
<gene>
    <name evidence="3" type="ORF">GTA08_BOTSDO07499</name>
</gene>
<feature type="domain" description="DUF7888" evidence="2">
    <location>
        <begin position="67"/>
        <end position="195"/>
    </location>
</feature>
<dbReference type="InterPro" id="IPR057210">
    <property type="entry name" value="DUF7888"/>
</dbReference>
<sequence length="195" mass="21003">MRFTIPLVLAVAAVASSAAVPEPNAMAGEISVAVSDGKSVEIVDASVEVSLDKRQNQSPTAEVVSGKSGDAGLAIGKIFNALLQKLVPLKDWTPTREAFTQQTTALMWQNNPNPGKWPAVVCYNKGWRVKNAGAISDVVDVNLKMGALHTDYDCMYIGRNNQFYTDGDGGYINLCYRYNSAICSYDGRTGDLTCN</sequence>
<evidence type="ECO:0000313" key="3">
    <source>
        <dbReference type="EMBL" id="KAF4304724.1"/>
    </source>
</evidence>
<dbReference type="AlphaFoldDB" id="A0A8H4IPP7"/>
<accession>A0A8H4IPP7</accession>
<evidence type="ECO:0000313" key="4">
    <source>
        <dbReference type="Proteomes" id="UP000572817"/>
    </source>
</evidence>
<name>A0A8H4IPP7_9PEZI</name>
<protein>
    <recommendedName>
        <fullName evidence="2">DUF7888 domain-containing protein</fullName>
    </recommendedName>
</protein>
<feature type="signal peptide" evidence="1">
    <location>
        <begin position="1"/>
        <end position="19"/>
    </location>
</feature>
<dbReference type="Proteomes" id="UP000572817">
    <property type="component" value="Unassembled WGS sequence"/>
</dbReference>
<feature type="chain" id="PRO_5034636666" description="DUF7888 domain-containing protein" evidence="1">
    <location>
        <begin position="20"/>
        <end position="195"/>
    </location>
</feature>
<evidence type="ECO:0000259" key="2">
    <source>
        <dbReference type="Pfam" id="PF25411"/>
    </source>
</evidence>
<evidence type="ECO:0000256" key="1">
    <source>
        <dbReference type="SAM" id="SignalP"/>
    </source>
</evidence>
<dbReference type="EMBL" id="WWBZ02000051">
    <property type="protein sequence ID" value="KAF4304724.1"/>
    <property type="molecule type" value="Genomic_DNA"/>
</dbReference>
<dbReference type="OrthoDB" id="3478218at2759"/>
<dbReference type="Pfam" id="PF25411">
    <property type="entry name" value="DUF7888"/>
    <property type="match status" value="1"/>
</dbReference>
<dbReference type="PANTHER" id="PTHR40845">
    <property type="match status" value="1"/>
</dbReference>
<keyword evidence="1" id="KW-0732">Signal</keyword>
<organism evidence="3 4">
    <name type="scientific">Botryosphaeria dothidea</name>
    <dbReference type="NCBI Taxonomy" id="55169"/>
    <lineage>
        <taxon>Eukaryota</taxon>
        <taxon>Fungi</taxon>
        <taxon>Dikarya</taxon>
        <taxon>Ascomycota</taxon>
        <taxon>Pezizomycotina</taxon>
        <taxon>Dothideomycetes</taxon>
        <taxon>Dothideomycetes incertae sedis</taxon>
        <taxon>Botryosphaeriales</taxon>
        <taxon>Botryosphaeriaceae</taxon>
        <taxon>Botryosphaeria</taxon>
    </lineage>
</organism>
<reference evidence="3" key="1">
    <citation type="submission" date="2020-04" db="EMBL/GenBank/DDBJ databases">
        <title>Genome Assembly and Annotation of Botryosphaeria dothidea sdau 11-99, a Latent Pathogen of Apple Fruit Ring Rot in China.</title>
        <authorList>
            <person name="Yu C."/>
            <person name="Diao Y."/>
            <person name="Lu Q."/>
            <person name="Zhao J."/>
            <person name="Cui S."/>
            <person name="Peng C."/>
            <person name="He B."/>
            <person name="Liu H."/>
        </authorList>
    </citation>
    <scope>NUCLEOTIDE SEQUENCE [LARGE SCALE GENOMIC DNA]</scope>
    <source>
        <strain evidence="3">Sdau11-99</strain>
    </source>
</reference>